<name>A0A8H6XLR3_9AGAR</name>
<dbReference type="OrthoDB" id="3063557at2759"/>
<feature type="transmembrane region" description="Helical" evidence="2">
    <location>
        <begin position="555"/>
        <end position="579"/>
    </location>
</feature>
<keyword evidence="2" id="KW-0812">Transmembrane</keyword>
<dbReference type="AlphaFoldDB" id="A0A8H6XLR3"/>
<keyword evidence="2" id="KW-1133">Transmembrane helix</keyword>
<evidence type="ECO:0008006" key="5">
    <source>
        <dbReference type="Google" id="ProtNLM"/>
    </source>
</evidence>
<dbReference type="EMBL" id="JACAZH010000025">
    <property type="protein sequence ID" value="KAF7342605.1"/>
    <property type="molecule type" value="Genomic_DNA"/>
</dbReference>
<protein>
    <recommendedName>
        <fullName evidence="5">Protein kinase domain-containing protein</fullName>
    </recommendedName>
</protein>
<evidence type="ECO:0000313" key="4">
    <source>
        <dbReference type="Proteomes" id="UP000623467"/>
    </source>
</evidence>
<reference evidence="3" key="1">
    <citation type="submission" date="2020-05" db="EMBL/GenBank/DDBJ databases">
        <title>Mycena genomes resolve the evolution of fungal bioluminescence.</title>
        <authorList>
            <person name="Tsai I.J."/>
        </authorList>
    </citation>
    <scope>NUCLEOTIDE SEQUENCE</scope>
    <source>
        <strain evidence="3">160909Yilan</strain>
    </source>
</reference>
<keyword evidence="2" id="KW-0472">Membrane</keyword>
<sequence>MTWLFFNAVNFFSAAVLHEDSLRHAGAKTSSCSPLAPMDDHAHLDRESDCALPTESASYAGAFFPNSCHLVVEGGTFTSHNTIASLPADYLRLLLGSIDLRKEICFDAAAGVVSRNDERRGKVRRTYSARVGCRSTPMTVVLYQGDDAEKEWRKSVSVHSSLRHPNIVQLYATASSSGIHAAIYHDGAVYICAYVFSDRSEALRYCNRPRPFQAIPWVRRSTGRLCIEFGTIAVEDEIPFVGAVERLTPPDSIQALHDPNQESRVIAALGFQQWYSLCRECLAEYRYSDISVQAEVKLNSIMHWSSGCQFEDATEMAWVVAHPVPELKCWNYESLGKLQEDGSVRYNSSDVFGKIISTTGRAHDSIMLWLPQANYIFTQLKIPSDYKDYVLVDSVDFYVQISLPEHKPPNGYLFLCPPTNFQTGSGSFQWPECPAYWSLDPVGRKPLSVEEAANLGFPPIELTTEVGMFFWDETVYAALCKFHVEKGFDPNRQDVAHELGYPLYELSIPVANVPGQDLARDRNDESEHSSSHTEDDPLRLELAQEFPCCDTTVGALAFGELVVLLKFVLIVAVAVMHLFEHVRRQIS</sequence>
<gene>
    <name evidence="3" type="ORF">MSAN_02017200</name>
</gene>
<accession>A0A8H6XLR3</accession>
<proteinExistence type="predicted"/>
<dbReference type="Proteomes" id="UP000623467">
    <property type="component" value="Unassembled WGS sequence"/>
</dbReference>
<organism evidence="3 4">
    <name type="scientific">Mycena sanguinolenta</name>
    <dbReference type="NCBI Taxonomy" id="230812"/>
    <lineage>
        <taxon>Eukaryota</taxon>
        <taxon>Fungi</taxon>
        <taxon>Dikarya</taxon>
        <taxon>Basidiomycota</taxon>
        <taxon>Agaricomycotina</taxon>
        <taxon>Agaricomycetes</taxon>
        <taxon>Agaricomycetidae</taxon>
        <taxon>Agaricales</taxon>
        <taxon>Marasmiineae</taxon>
        <taxon>Mycenaceae</taxon>
        <taxon>Mycena</taxon>
    </lineage>
</organism>
<evidence type="ECO:0000256" key="2">
    <source>
        <dbReference type="SAM" id="Phobius"/>
    </source>
</evidence>
<evidence type="ECO:0000256" key="1">
    <source>
        <dbReference type="SAM" id="MobiDB-lite"/>
    </source>
</evidence>
<evidence type="ECO:0000313" key="3">
    <source>
        <dbReference type="EMBL" id="KAF7342605.1"/>
    </source>
</evidence>
<keyword evidence="4" id="KW-1185">Reference proteome</keyword>
<feature type="compositionally biased region" description="Basic and acidic residues" evidence="1">
    <location>
        <begin position="518"/>
        <end position="537"/>
    </location>
</feature>
<comment type="caution">
    <text evidence="3">The sequence shown here is derived from an EMBL/GenBank/DDBJ whole genome shotgun (WGS) entry which is preliminary data.</text>
</comment>
<feature type="region of interest" description="Disordered" evidence="1">
    <location>
        <begin position="517"/>
        <end position="537"/>
    </location>
</feature>